<evidence type="ECO:0000256" key="2">
    <source>
        <dbReference type="ARBA" id="ARBA00022649"/>
    </source>
</evidence>
<evidence type="ECO:0000256" key="1">
    <source>
        <dbReference type="ARBA" id="ARBA00007521"/>
    </source>
</evidence>
<comment type="similarity">
    <text evidence="1">Belongs to the PemK/MazF family.</text>
</comment>
<dbReference type="PANTHER" id="PTHR33988">
    <property type="entry name" value="ENDORIBONUCLEASE MAZF-RELATED"/>
    <property type="match status" value="1"/>
</dbReference>
<dbReference type="Gene3D" id="2.30.30.110">
    <property type="match status" value="1"/>
</dbReference>
<keyword evidence="4" id="KW-1185">Reference proteome</keyword>
<dbReference type="InterPro" id="IPR011067">
    <property type="entry name" value="Plasmid_toxin/cell-grow_inhib"/>
</dbReference>
<organism evidence="3 4">
    <name type="scientific">Alicyclobacillus mali</name>
    <name type="common">ex Roth et al. 2021</name>
    <dbReference type="NCBI Taxonomy" id="1123961"/>
    <lineage>
        <taxon>Bacteria</taxon>
        <taxon>Bacillati</taxon>
        <taxon>Bacillota</taxon>
        <taxon>Bacilli</taxon>
        <taxon>Bacillales</taxon>
        <taxon>Alicyclobacillaceae</taxon>
        <taxon>Alicyclobacillus</taxon>
    </lineage>
</organism>
<dbReference type="InterPro" id="IPR003477">
    <property type="entry name" value="PemK-like"/>
</dbReference>
<dbReference type="SUPFAM" id="SSF50118">
    <property type="entry name" value="Cell growth inhibitor/plasmid maintenance toxic component"/>
    <property type="match status" value="1"/>
</dbReference>
<proteinExistence type="inferred from homology"/>
<accession>A0ABS0EZJ8</accession>
<evidence type="ECO:0000313" key="4">
    <source>
        <dbReference type="Proteomes" id="UP000642910"/>
    </source>
</evidence>
<dbReference type="RefSeq" id="WP_195866823.1">
    <property type="nucleotide sequence ID" value="NZ_JADPKZ010000018.1"/>
</dbReference>
<gene>
    <name evidence="3" type="ORF">IW967_00955</name>
</gene>
<sequence length="117" mass="13186">MKPSDTYWNLMNVRRGQIYLMKVQFSDLSGEKIRPVVVIGTDRVDDDVTVVFVTSSPPRLRYDVQITEWSVAGLLKPSTVRASKFLTVHKGRFLKPLGTLTDSVLQAVMAAVRSYLL</sequence>
<dbReference type="Pfam" id="PF02452">
    <property type="entry name" value="PemK_toxin"/>
    <property type="match status" value="1"/>
</dbReference>
<comment type="caution">
    <text evidence="3">The sequence shown here is derived from an EMBL/GenBank/DDBJ whole genome shotgun (WGS) entry which is preliminary data.</text>
</comment>
<reference evidence="3 4" key="1">
    <citation type="submission" date="2020-11" db="EMBL/GenBank/DDBJ databases">
        <title>Genomic insight of Alicyclobacillus mali FL 18 reveals a new arsenic-resistant strain, with potential in environmental biotechnology.</title>
        <authorList>
            <person name="Fiorentino G."/>
            <person name="Gallo G."/>
            <person name="Aulitto M."/>
        </authorList>
    </citation>
    <scope>NUCLEOTIDE SEQUENCE [LARGE SCALE GENOMIC DNA]</scope>
    <source>
        <strain evidence="3 4">FL 18</strain>
    </source>
</reference>
<evidence type="ECO:0000313" key="3">
    <source>
        <dbReference type="EMBL" id="MBF8376458.1"/>
    </source>
</evidence>
<dbReference type="Proteomes" id="UP000642910">
    <property type="component" value="Unassembled WGS sequence"/>
</dbReference>
<dbReference type="EMBL" id="JADPKZ010000018">
    <property type="protein sequence ID" value="MBF8376458.1"/>
    <property type="molecule type" value="Genomic_DNA"/>
</dbReference>
<name>A0ABS0EZJ8_9BACL</name>
<dbReference type="PANTHER" id="PTHR33988:SF2">
    <property type="entry name" value="ENDORIBONUCLEASE MAZF"/>
    <property type="match status" value="1"/>
</dbReference>
<protein>
    <submittedName>
        <fullName evidence="3">Type II toxin-antitoxin system PemK/MazF family toxin</fullName>
    </submittedName>
</protein>
<keyword evidence="2" id="KW-1277">Toxin-antitoxin system</keyword>